<dbReference type="AlphaFoldDB" id="A0A6M9PYE5"/>
<organism evidence="1 2">
    <name type="scientific">Polynucleobacter tropicus</name>
    <dbReference type="NCBI Taxonomy" id="1743174"/>
    <lineage>
        <taxon>Bacteria</taxon>
        <taxon>Pseudomonadati</taxon>
        <taxon>Pseudomonadota</taxon>
        <taxon>Betaproteobacteria</taxon>
        <taxon>Burkholderiales</taxon>
        <taxon>Burkholderiaceae</taxon>
        <taxon>Polynucleobacter</taxon>
    </lineage>
</organism>
<protein>
    <submittedName>
        <fullName evidence="1">Uncharacterized protein</fullName>
    </submittedName>
</protein>
<dbReference type="KEGG" id="ptrp:DCO17_03300"/>
<reference evidence="1 2" key="1">
    <citation type="submission" date="2018-04" db="EMBL/GenBank/DDBJ databases">
        <title>Polynucleobacter sp. UH21B genome.</title>
        <authorList>
            <person name="Hahn M.W."/>
        </authorList>
    </citation>
    <scope>NUCLEOTIDE SEQUENCE [LARGE SCALE GENOMIC DNA]</scope>
    <source>
        <strain evidence="1 2">MWH-UH21B</strain>
    </source>
</reference>
<accession>A0A6M9PYE5</accession>
<keyword evidence="2" id="KW-1185">Reference proteome</keyword>
<dbReference type="Proteomes" id="UP000503312">
    <property type="component" value="Chromosome"/>
</dbReference>
<proteinExistence type="predicted"/>
<sequence>MQKFEVILIEPSDLAHYWVVSYRIGDGEIEKEAIEAFDSNEAFIKFRNQMINQFKALSKSKRTKKKSNA</sequence>
<name>A0A6M9PYE5_9BURK</name>
<dbReference type="RefSeq" id="WP_173955392.1">
    <property type="nucleotide sequence ID" value="NZ_CP028942.1"/>
</dbReference>
<evidence type="ECO:0000313" key="1">
    <source>
        <dbReference type="EMBL" id="QKM64348.1"/>
    </source>
</evidence>
<evidence type="ECO:0000313" key="2">
    <source>
        <dbReference type="Proteomes" id="UP000503312"/>
    </source>
</evidence>
<dbReference type="EMBL" id="CP028942">
    <property type="protein sequence ID" value="QKM64348.1"/>
    <property type="molecule type" value="Genomic_DNA"/>
</dbReference>
<gene>
    <name evidence="1" type="ORF">DCO17_03300</name>
</gene>